<dbReference type="Ensembl" id="ENSPSNT00000031775.1">
    <property type="protein sequence ID" value="ENSPSNP00000028297.1"/>
    <property type="gene ID" value="ENSPSNG00000020501.1"/>
</dbReference>
<name>A0A8C9CXJ7_PHOSS</name>
<sequence>SRARLPESKAQQCPYWWVPVPVVHLAHLPASPPSAFQDVFKLFSSSPTGTMDTPQEMCEVLWQADLDGDGTVSFKDFLGVLTDSHRLAQCLGEGNSRVCDPQGLQTLFLETLFKLMSLGFVPFKPVQEVMSPYSKKQRSLRLNSNWKGGSGGHGRTSRSQAGLAIFCQAAHLSGLSRAELACSLHGLHKAGARSAYSQIFNLNGRTQSEFHTRNRTPRPDVRLPKSYQPSQPKRRPNRGRLSEGESRKRQGFVGQTLGNTRPSKLAPSPPTLVQKQPFSPSPACLQRPAMKNLYK</sequence>
<dbReference type="PROSITE" id="PS00018">
    <property type="entry name" value="EF_HAND_1"/>
    <property type="match status" value="1"/>
</dbReference>
<dbReference type="PANTHER" id="PTHR47500">
    <property type="entry name" value="EF-HAND CALCIUM-BINDING DOMAIN-CONTAINING PROTEIN"/>
    <property type="match status" value="1"/>
</dbReference>
<dbReference type="InterPro" id="IPR002048">
    <property type="entry name" value="EF_hand_dom"/>
</dbReference>
<dbReference type="InterPro" id="IPR018247">
    <property type="entry name" value="EF_Hand_1_Ca_BS"/>
</dbReference>
<feature type="region of interest" description="Disordered" evidence="3">
    <location>
        <begin position="207"/>
        <end position="295"/>
    </location>
</feature>
<dbReference type="PANTHER" id="PTHR47500:SF4">
    <property type="entry name" value="EF-HAND CALCIUM BINDING DOMAIN 15"/>
    <property type="match status" value="1"/>
</dbReference>
<reference evidence="5" key="2">
    <citation type="submission" date="2025-08" db="UniProtKB">
        <authorList>
            <consortium name="Ensembl"/>
        </authorList>
    </citation>
    <scope>IDENTIFICATION</scope>
</reference>
<accession>A0A8C9CXJ7</accession>
<evidence type="ECO:0000259" key="4">
    <source>
        <dbReference type="PROSITE" id="PS50222"/>
    </source>
</evidence>
<dbReference type="SUPFAM" id="SSF47473">
    <property type="entry name" value="EF-hand"/>
    <property type="match status" value="1"/>
</dbReference>
<dbReference type="InterPro" id="IPR043520">
    <property type="entry name" value="SPT21"/>
</dbReference>
<dbReference type="PROSITE" id="PS50222">
    <property type="entry name" value="EF_HAND_2"/>
    <property type="match status" value="1"/>
</dbReference>
<dbReference type="GeneTree" id="ENSGT00940000163904"/>
<keyword evidence="1" id="KW-0479">Metal-binding</keyword>
<evidence type="ECO:0000256" key="2">
    <source>
        <dbReference type="ARBA" id="ARBA00022837"/>
    </source>
</evidence>
<evidence type="ECO:0000313" key="5">
    <source>
        <dbReference type="Ensembl" id="ENSPSNP00000028297.1"/>
    </source>
</evidence>
<keyword evidence="2" id="KW-0106">Calcium</keyword>
<feature type="compositionally biased region" description="Basic and acidic residues" evidence="3">
    <location>
        <begin position="208"/>
        <end position="223"/>
    </location>
</feature>
<organism evidence="5 6">
    <name type="scientific">Phocoena sinus</name>
    <name type="common">Vaquita</name>
    <dbReference type="NCBI Taxonomy" id="42100"/>
    <lineage>
        <taxon>Eukaryota</taxon>
        <taxon>Metazoa</taxon>
        <taxon>Chordata</taxon>
        <taxon>Craniata</taxon>
        <taxon>Vertebrata</taxon>
        <taxon>Euteleostomi</taxon>
        <taxon>Mammalia</taxon>
        <taxon>Eutheria</taxon>
        <taxon>Laurasiatheria</taxon>
        <taxon>Artiodactyla</taxon>
        <taxon>Whippomorpha</taxon>
        <taxon>Cetacea</taxon>
        <taxon>Odontoceti</taxon>
        <taxon>Phocoenidae</taxon>
        <taxon>Phocoena</taxon>
    </lineage>
</organism>
<reference evidence="5" key="3">
    <citation type="submission" date="2025-09" db="UniProtKB">
        <authorList>
            <consortium name="Ensembl"/>
        </authorList>
    </citation>
    <scope>IDENTIFICATION</scope>
</reference>
<protein>
    <recommendedName>
        <fullName evidence="4">EF-hand domain-containing protein</fullName>
    </recommendedName>
</protein>
<evidence type="ECO:0000256" key="3">
    <source>
        <dbReference type="SAM" id="MobiDB-lite"/>
    </source>
</evidence>
<dbReference type="AlphaFoldDB" id="A0A8C9CXJ7"/>
<evidence type="ECO:0000256" key="1">
    <source>
        <dbReference type="ARBA" id="ARBA00022723"/>
    </source>
</evidence>
<evidence type="ECO:0000313" key="6">
    <source>
        <dbReference type="Proteomes" id="UP000694554"/>
    </source>
</evidence>
<proteinExistence type="predicted"/>
<dbReference type="InterPro" id="IPR011992">
    <property type="entry name" value="EF-hand-dom_pair"/>
</dbReference>
<keyword evidence="6" id="KW-1185">Reference proteome</keyword>
<dbReference type="GO" id="GO:0005509">
    <property type="term" value="F:calcium ion binding"/>
    <property type="evidence" value="ECO:0007669"/>
    <property type="project" value="InterPro"/>
</dbReference>
<feature type="domain" description="EF-hand" evidence="4">
    <location>
        <begin position="65"/>
        <end position="87"/>
    </location>
</feature>
<reference evidence="5" key="1">
    <citation type="submission" date="2019-08" db="EMBL/GenBank/DDBJ databases">
        <title>Phocoena sinus (Vaquita) genome, mPhoSin1, primary haplotype.</title>
        <authorList>
            <person name="Morin P."/>
            <person name="Mountcastle J."/>
            <person name="Fungtammasan C."/>
            <person name="Rhie A."/>
            <person name="Rojas-Bracho L."/>
            <person name="Smith C.R."/>
            <person name="Taylor B.L."/>
            <person name="Gulland F.M.D."/>
            <person name="Musser W."/>
            <person name="Houck M."/>
            <person name="Haase B."/>
            <person name="Paez S."/>
            <person name="Howe K."/>
            <person name="Torrance J."/>
            <person name="Formenti G."/>
            <person name="Phillippy A."/>
            <person name="Ryder O."/>
            <person name="Jarvis E.D."/>
            <person name="Fedrigo O."/>
        </authorList>
    </citation>
    <scope>NUCLEOTIDE SEQUENCE [LARGE SCALE GENOMIC DNA]</scope>
</reference>
<dbReference type="Proteomes" id="UP000694554">
    <property type="component" value="Chromosome 20"/>
</dbReference>